<dbReference type="InterPro" id="IPR044946">
    <property type="entry name" value="Restrct_endonuc_typeI_TRD_sf"/>
</dbReference>
<dbReference type="SUPFAM" id="SSF116734">
    <property type="entry name" value="DNA methylase specificity domain"/>
    <property type="match status" value="1"/>
</dbReference>
<dbReference type="Proteomes" id="UP000785180">
    <property type="component" value="Unassembled WGS sequence"/>
</dbReference>
<evidence type="ECO:0000313" key="12">
    <source>
        <dbReference type="Proteomes" id="UP000481363"/>
    </source>
</evidence>
<dbReference type="Proteomes" id="UP000481363">
    <property type="component" value="Unassembled WGS sequence"/>
</dbReference>
<comment type="caution">
    <text evidence="11">The sequence shown here is derived from an EMBL/GenBank/DDBJ whole genome shotgun (WGS) entry which is preliminary data.</text>
</comment>
<dbReference type="PANTHER" id="PTHR42933">
    <property type="entry name" value="SLR6095 PROTEIN"/>
    <property type="match status" value="1"/>
</dbReference>
<evidence type="ECO:0000256" key="8">
    <source>
        <dbReference type="SAM" id="Phobius"/>
    </source>
</evidence>
<dbReference type="Pfam" id="PF02384">
    <property type="entry name" value="N6_Mtase"/>
    <property type="match status" value="1"/>
</dbReference>
<name>A0A9Q4TQ05_CLOBO</name>
<dbReference type="EMBL" id="SXDK01000008">
    <property type="protein sequence ID" value="NFU60053.1"/>
    <property type="molecule type" value="Genomic_DNA"/>
</dbReference>
<dbReference type="GO" id="GO:0008170">
    <property type="term" value="F:N-methyltransferase activity"/>
    <property type="evidence" value="ECO:0007669"/>
    <property type="project" value="InterPro"/>
</dbReference>
<keyword evidence="8" id="KW-0812">Transmembrane</keyword>
<dbReference type="InterPro" id="IPR003356">
    <property type="entry name" value="DNA_methylase_A-5"/>
</dbReference>
<evidence type="ECO:0000256" key="2">
    <source>
        <dbReference type="ARBA" id="ARBA00022603"/>
    </source>
</evidence>
<dbReference type="EC" id="2.1.1.72" evidence="1"/>
<organism evidence="11 13">
    <name type="scientific">Clostridium botulinum</name>
    <dbReference type="NCBI Taxonomy" id="1491"/>
    <lineage>
        <taxon>Bacteria</taxon>
        <taxon>Bacillati</taxon>
        <taxon>Bacillota</taxon>
        <taxon>Clostridia</taxon>
        <taxon>Eubacteriales</taxon>
        <taxon>Clostridiaceae</taxon>
        <taxon>Clostridium</taxon>
    </lineage>
</organism>
<dbReference type="PANTHER" id="PTHR42933:SF3">
    <property type="entry name" value="TYPE I RESTRICTION ENZYME MJAVIII METHYLASE SUBUNIT"/>
    <property type="match status" value="1"/>
</dbReference>
<feature type="transmembrane region" description="Helical" evidence="8">
    <location>
        <begin position="335"/>
        <end position="359"/>
    </location>
</feature>
<sequence length="646" mass="75876">MIRYVYYRKYFYSKSKKVIKNMRLKNKSNEVINLFINQVDRNKAENLTLCSLTYNWLYATKELYKWELPDKITDDMMRCDRFPEKFIESTTYIQERNEKLKDIFTYLGVNDLKQVHLDHWGIFIDIFHNIKFSNELEAKELQRFFDEFIYNIENTIEKNEGSIAPVSIRKLVTKLLNPKEDSIIADITCGTGSFIADINEFIKDKYNDNKKFQYYAQDINSRMLALTKLRCIFNGITNFTVKKGDVLQDEDLYYKKFNYIVAEYPFNLTDWNKPQYVYKNFIPQTTNLRYIDWALNQYVINKLDDRGKAVVVLSKGCLIRSQEAFMRKYFVEKNLIESIILLPASLYFGTSIPVAIIIFNKNKPDYMNEKIQFIDASNCFIKLEKNKRDIKDDDIKRIVDAYTSKENYEDFSILVDKESIKDNKYNLNSTEYIGTSLLKEKIKNSILLGEVAEVKKGVAISKKEIADLKTWPTHYYINLKDIEDGEIKYENAERIEAKKDWETKAAIEPMDILVSSRGHSIKIAMVGSQVGKAIVSDNLLIIRIKQDIYDSRILKKYLESPLGKELLESIQTGSATVKIITAKNLERLPLPKIQQEYIKKLGEVIDYTEKKYKEAIEQARHIYDLETNEIYEKINIIDIISDINKK</sequence>
<evidence type="ECO:0000256" key="1">
    <source>
        <dbReference type="ARBA" id="ARBA00011900"/>
    </source>
</evidence>
<dbReference type="GO" id="GO:0032259">
    <property type="term" value="P:methylation"/>
    <property type="evidence" value="ECO:0007669"/>
    <property type="project" value="UniProtKB-KW"/>
</dbReference>
<keyword evidence="8" id="KW-0472">Membrane</keyword>
<evidence type="ECO:0000313" key="13">
    <source>
        <dbReference type="Proteomes" id="UP000785180"/>
    </source>
</evidence>
<keyword evidence="5" id="KW-0680">Restriction system</keyword>
<dbReference type="GO" id="GO:0009007">
    <property type="term" value="F:site-specific DNA-methyltransferase (adenine-specific) activity"/>
    <property type="evidence" value="ECO:0007669"/>
    <property type="project" value="UniProtKB-EC"/>
</dbReference>
<evidence type="ECO:0000259" key="9">
    <source>
        <dbReference type="Pfam" id="PF02384"/>
    </source>
</evidence>
<dbReference type="SUPFAM" id="SSF53335">
    <property type="entry name" value="S-adenosyl-L-methionine-dependent methyltransferases"/>
    <property type="match status" value="1"/>
</dbReference>
<keyword evidence="2 11" id="KW-0489">Methyltransferase</keyword>
<dbReference type="AlphaFoldDB" id="A0A9Q4TQ05"/>
<gene>
    <name evidence="10" type="ORF">FCV11_06460</name>
    <name evidence="11" type="ORF">FDF67_07575</name>
</gene>
<dbReference type="EMBL" id="SWNT01000008">
    <property type="protein sequence ID" value="NFF70731.1"/>
    <property type="molecule type" value="Genomic_DNA"/>
</dbReference>
<accession>A0A9Q4TQ05</accession>
<keyword evidence="8" id="KW-1133">Transmembrane helix</keyword>
<evidence type="ECO:0000313" key="11">
    <source>
        <dbReference type="EMBL" id="NFU60053.1"/>
    </source>
</evidence>
<evidence type="ECO:0000256" key="3">
    <source>
        <dbReference type="ARBA" id="ARBA00022679"/>
    </source>
</evidence>
<feature type="domain" description="DNA methylase adenine-specific" evidence="9">
    <location>
        <begin position="154"/>
        <end position="439"/>
    </location>
</feature>
<keyword evidence="3" id="KW-0808">Transferase</keyword>
<evidence type="ECO:0000313" key="10">
    <source>
        <dbReference type="EMBL" id="NFF70731.1"/>
    </source>
</evidence>
<evidence type="ECO:0000256" key="7">
    <source>
        <dbReference type="ARBA" id="ARBA00047942"/>
    </source>
</evidence>
<dbReference type="Gene3D" id="3.40.50.150">
    <property type="entry name" value="Vaccinia Virus protein VP39"/>
    <property type="match status" value="1"/>
</dbReference>
<protein>
    <recommendedName>
        <fullName evidence="1">site-specific DNA-methyltransferase (adenine-specific)</fullName>
        <ecNumber evidence="1">2.1.1.72</ecNumber>
    </recommendedName>
</protein>
<evidence type="ECO:0000256" key="5">
    <source>
        <dbReference type="ARBA" id="ARBA00022747"/>
    </source>
</evidence>
<keyword evidence="6" id="KW-0238">DNA-binding</keyword>
<evidence type="ECO:0000256" key="4">
    <source>
        <dbReference type="ARBA" id="ARBA00022691"/>
    </source>
</evidence>
<dbReference type="GO" id="GO:0009307">
    <property type="term" value="P:DNA restriction-modification system"/>
    <property type="evidence" value="ECO:0007669"/>
    <property type="project" value="UniProtKB-KW"/>
</dbReference>
<reference evidence="11 12" key="1">
    <citation type="submission" date="2019-04" db="EMBL/GenBank/DDBJ databases">
        <title>Genome sequencing of Clostridium botulinum Groups I-IV and Clostridium butyricum.</title>
        <authorList>
            <person name="Brunt J."/>
            <person name="Van Vliet A.H.M."/>
            <person name="Stringer S.C."/>
            <person name="Carter A.T."/>
            <person name="Peck M.W."/>
        </authorList>
    </citation>
    <scope>NUCLEOTIDE SEQUENCE</scope>
    <source>
        <strain evidence="11">7221C</strain>
        <strain evidence="10 12">IFR 18/049</strain>
    </source>
</reference>
<dbReference type="CDD" id="cd02440">
    <property type="entry name" value="AdoMet_MTases"/>
    <property type="match status" value="1"/>
</dbReference>
<dbReference type="GO" id="GO:0003677">
    <property type="term" value="F:DNA binding"/>
    <property type="evidence" value="ECO:0007669"/>
    <property type="project" value="UniProtKB-KW"/>
</dbReference>
<evidence type="ECO:0000256" key="6">
    <source>
        <dbReference type="ARBA" id="ARBA00023125"/>
    </source>
</evidence>
<comment type="catalytic activity">
    <reaction evidence="7">
        <text>a 2'-deoxyadenosine in DNA + S-adenosyl-L-methionine = an N(6)-methyl-2'-deoxyadenosine in DNA + S-adenosyl-L-homocysteine + H(+)</text>
        <dbReference type="Rhea" id="RHEA:15197"/>
        <dbReference type="Rhea" id="RHEA-COMP:12418"/>
        <dbReference type="Rhea" id="RHEA-COMP:12419"/>
        <dbReference type="ChEBI" id="CHEBI:15378"/>
        <dbReference type="ChEBI" id="CHEBI:57856"/>
        <dbReference type="ChEBI" id="CHEBI:59789"/>
        <dbReference type="ChEBI" id="CHEBI:90615"/>
        <dbReference type="ChEBI" id="CHEBI:90616"/>
        <dbReference type="EC" id="2.1.1.72"/>
    </reaction>
</comment>
<dbReference type="InterPro" id="IPR029063">
    <property type="entry name" value="SAM-dependent_MTases_sf"/>
</dbReference>
<proteinExistence type="predicted"/>
<keyword evidence="4" id="KW-0949">S-adenosyl-L-methionine</keyword>
<dbReference type="Gene3D" id="3.90.220.20">
    <property type="entry name" value="DNA methylase specificity domains"/>
    <property type="match status" value="1"/>
</dbReference>
<dbReference type="InterPro" id="IPR051537">
    <property type="entry name" value="DNA_Adenine_Mtase"/>
</dbReference>